<keyword evidence="3" id="KW-1185">Reference proteome</keyword>
<evidence type="ECO:0000256" key="1">
    <source>
        <dbReference type="SAM" id="MobiDB-lite"/>
    </source>
</evidence>
<protein>
    <submittedName>
        <fullName evidence="2">Uncharacterized protein</fullName>
    </submittedName>
</protein>
<dbReference type="EMBL" id="QRBI01000238">
    <property type="protein sequence ID" value="RMB91137.1"/>
    <property type="molecule type" value="Genomic_DNA"/>
</dbReference>
<reference evidence="2 3" key="1">
    <citation type="submission" date="2018-07" db="EMBL/GenBank/DDBJ databases">
        <title>A high quality draft genome assembly of the barn swallow (H. rustica rustica).</title>
        <authorList>
            <person name="Formenti G."/>
            <person name="Chiara M."/>
            <person name="Poveda L."/>
            <person name="Francoijs K.-J."/>
            <person name="Bonisoli-Alquati A."/>
            <person name="Canova L."/>
            <person name="Gianfranceschi L."/>
            <person name="Horner D.S."/>
            <person name="Saino N."/>
        </authorList>
    </citation>
    <scope>NUCLEOTIDE SEQUENCE [LARGE SCALE GENOMIC DNA]</scope>
    <source>
        <strain evidence="2">Chelidonia</strain>
        <tissue evidence="2">Blood</tissue>
    </source>
</reference>
<name>A0A3M0IQE3_HIRRU</name>
<proteinExistence type="predicted"/>
<dbReference type="AlphaFoldDB" id="A0A3M0IQE3"/>
<dbReference type="Proteomes" id="UP000269221">
    <property type="component" value="Unassembled WGS sequence"/>
</dbReference>
<evidence type="ECO:0000313" key="3">
    <source>
        <dbReference type="Proteomes" id="UP000269221"/>
    </source>
</evidence>
<gene>
    <name evidence="2" type="ORF">DUI87_32273</name>
</gene>
<sequence length="137" mass="14828">MSAAGPGPGSGAASRLRGKWLEGGPSGEDLGPAAEYEPAWVQVAKNAMDILACVKNGEKSQDAGIQRTEPEILLHYSSFRVWCGEAWPYAHILSVPVSETMSPYPGQPQYQALQQSQPYTIYPQTTQTYGLPPFGKE</sequence>
<feature type="region of interest" description="Disordered" evidence="1">
    <location>
        <begin position="1"/>
        <end position="32"/>
    </location>
</feature>
<feature type="compositionally biased region" description="Gly residues" evidence="1">
    <location>
        <begin position="1"/>
        <end position="10"/>
    </location>
</feature>
<accession>A0A3M0IQE3</accession>
<comment type="caution">
    <text evidence="2">The sequence shown here is derived from an EMBL/GenBank/DDBJ whole genome shotgun (WGS) entry which is preliminary data.</text>
</comment>
<evidence type="ECO:0000313" key="2">
    <source>
        <dbReference type="EMBL" id="RMB91137.1"/>
    </source>
</evidence>
<organism evidence="2 3">
    <name type="scientific">Hirundo rustica rustica</name>
    <dbReference type="NCBI Taxonomy" id="333673"/>
    <lineage>
        <taxon>Eukaryota</taxon>
        <taxon>Metazoa</taxon>
        <taxon>Chordata</taxon>
        <taxon>Craniata</taxon>
        <taxon>Vertebrata</taxon>
        <taxon>Euteleostomi</taxon>
        <taxon>Archelosauria</taxon>
        <taxon>Archosauria</taxon>
        <taxon>Dinosauria</taxon>
        <taxon>Saurischia</taxon>
        <taxon>Theropoda</taxon>
        <taxon>Coelurosauria</taxon>
        <taxon>Aves</taxon>
        <taxon>Neognathae</taxon>
        <taxon>Neoaves</taxon>
        <taxon>Telluraves</taxon>
        <taxon>Australaves</taxon>
        <taxon>Passeriformes</taxon>
        <taxon>Sylvioidea</taxon>
        <taxon>Hirundinidae</taxon>
        <taxon>Hirundo</taxon>
    </lineage>
</organism>
<dbReference type="STRING" id="333673.A0A3M0IQE3"/>